<proteinExistence type="inferred from homology"/>
<keyword evidence="3" id="KW-0233">DNA recombination</keyword>
<dbReference type="GO" id="GO:0008270">
    <property type="term" value="F:zinc ion binding"/>
    <property type="evidence" value="ECO:0007669"/>
    <property type="project" value="UniProtKB-UniRule"/>
</dbReference>
<dbReference type="InterPro" id="IPR001207">
    <property type="entry name" value="Transposase_mutator"/>
</dbReference>
<sequence>MISRNSNFFYMYDTDESGSLKNVFWADSRAACKDFGDVISVDTTYVSNRYKMPFAPFIGVNNHGNAVAQVFPNARHRWCLWHIVRNANKHLNKHLKWDDVRNGLKNAPHDSLTIVEFEEAWQDWIKIFKLEKYNWCGDMHNVRHRWVLIYFKATFWASMSSTQRSKGMNFFFKGFLNINTTLKQFVEQFGFALAKRVKEEDN</sequence>
<dbReference type="GO" id="GO:0005634">
    <property type="term" value="C:nucleus"/>
    <property type="evidence" value="ECO:0007669"/>
    <property type="project" value="UniProtKB-SubCell"/>
</dbReference>
<evidence type="ECO:0000313" key="5">
    <source>
        <dbReference type="EnsemblPlants" id="AUR62020654-RA:cds"/>
    </source>
</evidence>
<keyword evidence="2" id="KW-0238">DNA-binding</keyword>
<comment type="subcellular location">
    <subcellularLocation>
        <location evidence="4">Nucleus</location>
    </subcellularLocation>
</comment>
<dbReference type="GO" id="GO:0004803">
    <property type="term" value="F:transposase activity"/>
    <property type="evidence" value="ECO:0007669"/>
    <property type="project" value="InterPro"/>
</dbReference>
<dbReference type="PANTHER" id="PTHR31669:SF283">
    <property type="entry name" value="PROTEIN FAR1-RELATED SEQUENCE"/>
    <property type="match status" value="1"/>
</dbReference>
<dbReference type="GO" id="GO:0003677">
    <property type="term" value="F:DNA binding"/>
    <property type="evidence" value="ECO:0007669"/>
    <property type="project" value="UniProtKB-KW"/>
</dbReference>
<name>A0A803LYV3_CHEQI</name>
<keyword evidence="4" id="KW-0479">Metal-binding</keyword>
<comment type="function">
    <text evidence="4">Putative transcription activator involved in regulating light control of development.</text>
</comment>
<evidence type="ECO:0000256" key="2">
    <source>
        <dbReference type="ARBA" id="ARBA00023125"/>
    </source>
</evidence>
<dbReference type="InterPro" id="IPR031052">
    <property type="entry name" value="FHY3/FAR1"/>
</dbReference>
<evidence type="ECO:0000256" key="1">
    <source>
        <dbReference type="ARBA" id="ARBA00022578"/>
    </source>
</evidence>
<keyword evidence="1" id="KW-0815">Transposition</keyword>
<dbReference type="OMA" id="KATFWAS"/>
<organism evidence="5 6">
    <name type="scientific">Chenopodium quinoa</name>
    <name type="common">Quinoa</name>
    <dbReference type="NCBI Taxonomy" id="63459"/>
    <lineage>
        <taxon>Eukaryota</taxon>
        <taxon>Viridiplantae</taxon>
        <taxon>Streptophyta</taxon>
        <taxon>Embryophyta</taxon>
        <taxon>Tracheophyta</taxon>
        <taxon>Spermatophyta</taxon>
        <taxon>Magnoliopsida</taxon>
        <taxon>eudicotyledons</taxon>
        <taxon>Gunneridae</taxon>
        <taxon>Pentapetalae</taxon>
        <taxon>Caryophyllales</taxon>
        <taxon>Chenopodiaceae</taxon>
        <taxon>Chenopodioideae</taxon>
        <taxon>Atripliceae</taxon>
        <taxon>Chenopodium</taxon>
    </lineage>
</organism>
<protein>
    <recommendedName>
        <fullName evidence="4">Protein FAR1-RELATED SEQUENCE</fullName>
    </recommendedName>
</protein>
<dbReference type="GO" id="GO:0006313">
    <property type="term" value="P:DNA transposition"/>
    <property type="evidence" value="ECO:0007669"/>
    <property type="project" value="InterPro"/>
</dbReference>
<evidence type="ECO:0000256" key="4">
    <source>
        <dbReference type="RuleBase" id="RU367018"/>
    </source>
</evidence>
<dbReference type="GO" id="GO:0006355">
    <property type="term" value="P:regulation of DNA-templated transcription"/>
    <property type="evidence" value="ECO:0007669"/>
    <property type="project" value="UniProtKB-UniRule"/>
</dbReference>
<keyword evidence="4" id="KW-0539">Nucleus</keyword>
<dbReference type="PANTHER" id="PTHR31669">
    <property type="entry name" value="PROTEIN FAR1-RELATED SEQUENCE 10-RELATED"/>
    <property type="match status" value="1"/>
</dbReference>
<dbReference type="Proteomes" id="UP000596660">
    <property type="component" value="Unplaced"/>
</dbReference>
<reference evidence="5" key="1">
    <citation type="journal article" date="2017" name="Nature">
        <title>The genome of Chenopodium quinoa.</title>
        <authorList>
            <person name="Jarvis D.E."/>
            <person name="Ho Y.S."/>
            <person name="Lightfoot D.J."/>
            <person name="Schmoeckel S.M."/>
            <person name="Li B."/>
            <person name="Borm T.J.A."/>
            <person name="Ohyanagi H."/>
            <person name="Mineta K."/>
            <person name="Michell C.T."/>
            <person name="Saber N."/>
            <person name="Kharbatia N.M."/>
            <person name="Rupper R.R."/>
            <person name="Sharp A.R."/>
            <person name="Dally N."/>
            <person name="Boughton B.A."/>
            <person name="Woo Y.H."/>
            <person name="Gao G."/>
            <person name="Schijlen E.G.W.M."/>
            <person name="Guo X."/>
            <person name="Momin A.A."/>
            <person name="Negrao S."/>
            <person name="Al-Babili S."/>
            <person name="Gehring C."/>
            <person name="Roessner U."/>
            <person name="Jung C."/>
            <person name="Murphy K."/>
            <person name="Arold S.T."/>
            <person name="Gojobori T."/>
            <person name="van der Linden C.G."/>
            <person name="van Loo E.N."/>
            <person name="Jellen E.N."/>
            <person name="Maughan P.J."/>
            <person name="Tester M."/>
        </authorList>
    </citation>
    <scope>NUCLEOTIDE SEQUENCE [LARGE SCALE GENOMIC DNA]</scope>
    <source>
        <strain evidence="5">cv. PI 614886</strain>
    </source>
</reference>
<evidence type="ECO:0000313" key="6">
    <source>
        <dbReference type="Proteomes" id="UP000596660"/>
    </source>
</evidence>
<dbReference type="Pfam" id="PF00872">
    <property type="entry name" value="Transposase_mut"/>
    <property type="match status" value="1"/>
</dbReference>
<dbReference type="EnsemblPlants" id="AUR62020654-RA">
    <property type="protein sequence ID" value="AUR62020654-RA:cds"/>
    <property type="gene ID" value="AUR62020654"/>
</dbReference>
<dbReference type="AlphaFoldDB" id="A0A803LYV3"/>
<reference evidence="5" key="2">
    <citation type="submission" date="2021-03" db="UniProtKB">
        <authorList>
            <consortium name="EnsemblPlants"/>
        </authorList>
    </citation>
    <scope>IDENTIFICATION</scope>
</reference>
<keyword evidence="4" id="KW-0862">Zinc</keyword>
<keyword evidence="6" id="KW-1185">Reference proteome</keyword>
<accession>A0A803LYV3</accession>
<evidence type="ECO:0000256" key="3">
    <source>
        <dbReference type="ARBA" id="ARBA00023172"/>
    </source>
</evidence>
<keyword evidence="4" id="KW-0863">Zinc-finger</keyword>
<comment type="similarity">
    <text evidence="4">Belongs to the FHY3/FAR1 family.</text>
</comment>
<dbReference type="Gramene" id="AUR62020654-RA">
    <property type="protein sequence ID" value="AUR62020654-RA:cds"/>
    <property type="gene ID" value="AUR62020654"/>
</dbReference>